<evidence type="ECO:0000313" key="6">
    <source>
        <dbReference type="Proteomes" id="UP000186594"/>
    </source>
</evidence>
<feature type="compositionally biased region" description="Polar residues" evidence="3">
    <location>
        <begin position="143"/>
        <end position="158"/>
    </location>
</feature>
<name>A0A1U7LR02_NEOID</name>
<proteinExistence type="predicted"/>
<feature type="compositionally biased region" description="Polar residues" evidence="3">
    <location>
        <begin position="173"/>
        <end position="188"/>
    </location>
</feature>
<feature type="domain" description="SH3" evidence="4">
    <location>
        <begin position="9"/>
        <end position="72"/>
    </location>
</feature>
<keyword evidence="6" id="KW-1185">Reference proteome</keyword>
<dbReference type="SUPFAM" id="SSF54001">
    <property type="entry name" value="Cysteine proteinases"/>
    <property type="match status" value="1"/>
</dbReference>
<dbReference type="SUPFAM" id="SSF50044">
    <property type="entry name" value="SH3-domain"/>
    <property type="match status" value="1"/>
</dbReference>
<dbReference type="AlphaFoldDB" id="A0A1U7LR02"/>
<dbReference type="PANTHER" id="PTHR46333:SF2">
    <property type="entry name" value="CYTOKINESIS PROTEIN 3"/>
    <property type="match status" value="1"/>
</dbReference>
<dbReference type="Gene3D" id="2.30.30.40">
    <property type="entry name" value="SH3 Domains"/>
    <property type="match status" value="1"/>
</dbReference>
<feature type="compositionally biased region" description="Polar residues" evidence="3">
    <location>
        <begin position="122"/>
        <end position="136"/>
    </location>
</feature>
<evidence type="ECO:0000256" key="1">
    <source>
        <dbReference type="ARBA" id="ARBA00022443"/>
    </source>
</evidence>
<dbReference type="Pfam" id="PF07653">
    <property type="entry name" value="SH3_2"/>
    <property type="match status" value="1"/>
</dbReference>
<feature type="compositionally biased region" description="Polar residues" evidence="3">
    <location>
        <begin position="283"/>
        <end position="293"/>
    </location>
</feature>
<dbReference type="InterPro" id="IPR056409">
    <property type="entry name" value="Ig_CYK3_C"/>
</dbReference>
<feature type="compositionally biased region" description="Polar residues" evidence="3">
    <location>
        <begin position="195"/>
        <end position="207"/>
    </location>
</feature>
<evidence type="ECO:0000313" key="5">
    <source>
        <dbReference type="EMBL" id="OLL24982.1"/>
    </source>
</evidence>
<dbReference type="InterPro" id="IPR052557">
    <property type="entry name" value="CAP/Cytokinesis_protein"/>
</dbReference>
<accession>A0A1U7LR02</accession>
<protein>
    <submittedName>
        <fullName evidence="5">Cytokinesis protein 3</fullName>
    </submittedName>
</protein>
<dbReference type="PROSITE" id="PS50002">
    <property type="entry name" value="SH3"/>
    <property type="match status" value="1"/>
</dbReference>
<dbReference type="SMART" id="SM00460">
    <property type="entry name" value="TGc"/>
    <property type="match status" value="1"/>
</dbReference>
<evidence type="ECO:0000256" key="2">
    <source>
        <dbReference type="PROSITE-ProRule" id="PRU00192"/>
    </source>
</evidence>
<gene>
    <name evidence="5" type="ORF">NEOLI_003472</name>
</gene>
<evidence type="ECO:0000259" key="4">
    <source>
        <dbReference type="PROSITE" id="PS50002"/>
    </source>
</evidence>
<dbReference type="STRING" id="1198029.A0A1U7LR02"/>
<dbReference type="GO" id="GO:0110085">
    <property type="term" value="C:mitotic actomyosin contractile ring"/>
    <property type="evidence" value="ECO:0007669"/>
    <property type="project" value="TreeGrafter"/>
</dbReference>
<comment type="caution">
    <text evidence="5">The sequence shown here is derived from an EMBL/GenBank/DDBJ whole genome shotgun (WGS) entry which is preliminary data.</text>
</comment>
<feature type="region of interest" description="Disordered" evidence="3">
    <location>
        <begin position="77"/>
        <end position="233"/>
    </location>
</feature>
<dbReference type="InterPro" id="IPR002931">
    <property type="entry name" value="Transglutaminase-like"/>
</dbReference>
<dbReference type="GO" id="GO:0140278">
    <property type="term" value="P:mitotic division septum assembly"/>
    <property type="evidence" value="ECO:0007669"/>
    <property type="project" value="TreeGrafter"/>
</dbReference>
<dbReference type="Proteomes" id="UP000186594">
    <property type="component" value="Unassembled WGS sequence"/>
</dbReference>
<dbReference type="InterPro" id="IPR038765">
    <property type="entry name" value="Papain-like_cys_pep_sf"/>
</dbReference>
<feature type="region of interest" description="Disordered" evidence="3">
    <location>
        <begin position="333"/>
        <end position="355"/>
    </location>
</feature>
<sequence length="979" mass="109619">MAASLLPRCFPCIVQALYSWGGENKVVGDLGFIEGDTIEALNAGDGQWWFGRLRRNRTTGVFPSNFVKVLDDSSIVPRPAGSASRCRSTTPSRELSKSRPTTPYENQYLTRATTPHAFPGHPQSSMQCIPPTSRSPSPELHNNRSPFAQNRYPRSSSPPLYVARSPSPKPISRASSAQPHYSRASSPQLCYDRPTSPQSYQGRTTNPLDPPVPPPHQQPRVRSPSPRLNRTPSPLRFAMQDVLESLEGLRNPSPDVSASIPYHPDDKEDTEDEQYDDIVPRRPNTSLGHSTKSAWRDSNGINQYPEDMKPPVPLTYAERMENKILRIEEGISRSGDPVRFPTPAPPPHRSGTFRSNHSYQQSVFSGHSHSTNATSISGCSAASGASHGRCKRTMDFGSVPSEQPVTRSTTNFDRPHTSMSVMGPPPILKTKKSGLMKGKMIFTKILGVGNSNIKNVHSIQPTGAGWQEARRDVNRSNSPSLKEREEKWRNIELEGYKVLEPIVILEQEVDGDENANGGVVESNSRLNIDKLNFSLVDKTTRYITTLPPHSTPANLATGLICRPYRNDIQRLRAIFVFLAEKISWENGMLDREDDDSICRRVLKTRRASSDELVVVMRAMCEGIEIPCEIIRGYIKSKFGIHIATDRTAPGEVIDIDSRLKSNHVWNAVLVEGEWRIIDASLASPTHPRQRQFSNTAAAESFFFLTPPSNALYTHLPIDSRHQHIIPPLSREILLSLPYACPAFFRYNLRLVNFYTSLLRLKDLECVQIDIQVPDDVECVVETEARAFTTDLEGDIFDGGDLERKPGLSQAMWVNNLKIFRVKGILPGDQARGVLNVYAGKKGLMHSIKDNPHSIALAIPISHTGENAPYSFVPRHPTPHAMRHDLYIRQPQCEFLHLNNTYVFSIRQFPSSKLCITKPAKLALQLPSGKLVKLQQNKYDVEKNTWEVQLKIVEPGVYRGLVLSERLSSYCVFAEWKCIA</sequence>
<feature type="compositionally biased region" description="Acidic residues" evidence="3">
    <location>
        <begin position="267"/>
        <end position="276"/>
    </location>
</feature>
<dbReference type="SMART" id="SM00326">
    <property type="entry name" value="SH3"/>
    <property type="match status" value="1"/>
</dbReference>
<dbReference type="Pfam" id="PF01841">
    <property type="entry name" value="Transglut_core"/>
    <property type="match status" value="1"/>
</dbReference>
<dbReference type="OrthoDB" id="6129702at2759"/>
<feature type="compositionally biased region" description="Pro residues" evidence="3">
    <location>
        <begin position="208"/>
        <end position="217"/>
    </location>
</feature>
<feature type="region of interest" description="Disordered" evidence="3">
    <location>
        <begin position="248"/>
        <end position="312"/>
    </location>
</feature>
<dbReference type="EMBL" id="LXFE01000523">
    <property type="protein sequence ID" value="OLL24982.1"/>
    <property type="molecule type" value="Genomic_DNA"/>
</dbReference>
<feature type="region of interest" description="Disordered" evidence="3">
    <location>
        <begin position="395"/>
        <end position="428"/>
    </location>
</feature>
<dbReference type="Gene3D" id="3.10.620.30">
    <property type="match status" value="1"/>
</dbReference>
<organism evidence="5 6">
    <name type="scientific">Neolecta irregularis (strain DAH-3)</name>
    <dbReference type="NCBI Taxonomy" id="1198029"/>
    <lineage>
        <taxon>Eukaryota</taxon>
        <taxon>Fungi</taxon>
        <taxon>Dikarya</taxon>
        <taxon>Ascomycota</taxon>
        <taxon>Taphrinomycotina</taxon>
        <taxon>Neolectales</taxon>
        <taxon>Neolectaceae</taxon>
        <taxon>Neolecta</taxon>
    </lineage>
</organism>
<dbReference type="OMA" id="ETWYFLA"/>
<reference evidence="5 6" key="1">
    <citation type="submission" date="2016-04" db="EMBL/GenBank/DDBJ databases">
        <title>Evolutionary innovation and constraint leading to complex multicellularity in the Ascomycota.</title>
        <authorList>
            <person name="Cisse O."/>
            <person name="Nguyen A."/>
            <person name="Hewitt D.A."/>
            <person name="Jedd G."/>
            <person name="Stajich J.E."/>
        </authorList>
    </citation>
    <scope>NUCLEOTIDE SEQUENCE [LARGE SCALE GENOMIC DNA]</scope>
    <source>
        <strain evidence="5 6">DAH-3</strain>
    </source>
</reference>
<dbReference type="FunFam" id="2.30.30.40:FF:000168">
    <property type="entry name" value="SH3 domain protein (Cyk3)"/>
    <property type="match status" value="1"/>
</dbReference>
<dbReference type="InterPro" id="IPR001452">
    <property type="entry name" value="SH3_domain"/>
</dbReference>
<evidence type="ECO:0000256" key="3">
    <source>
        <dbReference type="SAM" id="MobiDB-lite"/>
    </source>
</evidence>
<dbReference type="Pfam" id="PF24584">
    <property type="entry name" value="Ig_CYK3_C"/>
    <property type="match status" value="1"/>
</dbReference>
<dbReference type="PANTHER" id="PTHR46333">
    <property type="entry name" value="CYTOKINESIS PROTEIN 3"/>
    <property type="match status" value="1"/>
</dbReference>
<keyword evidence="1 2" id="KW-0728">SH3 domain</keyword>
<feature type="compositionally biased region" description="Polar residues" evidence="3">
    <location>
        <begin position="85"/>
        <end position="113"/>
    </location>
</feature>
<feature type="compositionally biased region" description="Polar residues" evidence="3">
    <location>
        <begin position="400"/>
        <end position="420"/>
    </location>
</feature>
<dbReference type="InterPro" id="IPR036028">
    <property type="entry name" value="SH3-like_dom_sf"/>
</dbReference>